<dbReference type="EMBL" id="JAALDK010000001">
    <property type="protein sequence ID" value="NUY01981.1"/>
    <property type="molecule type" value="Genomic_DNA"/>
</dbReference>
<feature type="compositionally biased region" description="Low complexity" evidence="1">
    <location>
        <begin position="32"/>
        <end position="51"/>
    </location>
</feature>
<protein>
    <submittedName>
        <fullName evidence="2">Uncharacterized protein</fullName>
    </submittedName>
</protein>
<evidence type="ECO:0000256" key="1">
    <source>
        <dbReference type="SAM" id="MobiDB-lite"/>
    </source>
</evidence>
<gene>
    <name evidence="2" type="ORF">G5S42_20255</name>
</gene>
<evidence type="ECO:0000313" key="3">
    <source>
        <dbReference type="Proteomes" id="UP000594380"/>
    </source>
</evidence>
<proteinExistence type="predicted"/>
<dbReference type="Proteomes" id="UP000594380">
    <property type="component" value="Unassembled WGS sequence"/>
</dbReference>
<dbReference type="AlphaFoldDB" id="A0A7Y6N1C2"/>
<sequence length="69" mass="7033">MTNERQIGRAMSEEGSSGRHSTALETHGSGLAAQAAQAAAHSATHTASHTAARGVRRIAPIEVACEVPA</sequence>
<organism evidence="2 3">
    <name type="scientific">Paraburkholderia youngii</name>
    <dbReference type="NCBI Taxonomy" id="2782701"/>
    <lineage>
        <taxon>Bacteria</taxon>
        <taxon>Pseudomonadati</taxon>
        <taxon>Pseudomonadota</taxon>
        <taxon>Betaproteobacteria</taxon>
        <taxon>Burkholderiales</taxon>
        <taxon>Burkholderiaceae</taxon>
        <taxon>Paraburkholderia</taxon>
    </lineage>
</organism>
<feature type="region of interest" description="Disordered" evidence="1">
    <location>
        <begin position="1"/>
        <end position="51"/>
    </location>
</feature>
<name>A0A7Y6N1C2_9BURK</name>
<feature type="compositionally biased region" description="Polar residues" evidence="1">
    <location>
        <begin position="14"/>
        <end position="24"/>
    </location>
</feature>
<accession>A0A7Y6N1C2</accession>
<evidence type="ECO:0000313" key="2">
    <source>
        <dbReference type="EMBL" id="NUY01981.1"/>
    </source>
</evidence>
<comment type="caution">
    <text evidence="2">The sequence shown here is derived from an EMBL/GenBank/DDBJ whole genome shotgun (WGS) entry which is preliminary data.</text>
</comment>
<reference evidence="2 3" key="1">
    <citation type="submission" date="2020-02" db="EMBL/GenBank/DDBJ databases">
        <title>Paraburkholderia simonii sp. nov. and Paraburkholderia youngii sp. nov. Brazilian and Mexican Mimosa-associated rhizobia.</title>
        <authorList>
            <person name="Mavima L."/>
            <person name="Beukes C.W."/>
            <person name="Chan W.Y."/>
            <person name="Palmer M."/>
            <person name="De Meyer S.E."/>
            <person name="James E.K."/>
            <person name="Venter S.N."/>
            <person name="Steenkamp E.T."/>
        </authorList>
    </citation>
    <scope>NUCLEOTIDE SEQUENCE [LARGE SCALE GENOMIC DNA]</scope>
    <source>
        <strain evidence="2 3">JPY169</strain>
    </source>
</reference>